<evidence type="ECO:0000256" key="2">
    <source>
        <dbReference type="ARBA" id="ARBA00022642"/>
    </source>
</evidence>
<dbReference type="Proteomes" id="UP000008837">
    <property type="component" value="Unassembled WGS sequence"/>
</dbReference>
<evidence type="ECO:0000256" key="4">
    <source>
        <dbReference type="ARBA" id="ARBA00022801"/>
    </source>
</evidence>
<dbReference type="PANTHER" id="PTHR11080:SF2">
    <property type="entry name" value="LD05707P"/>
    <property type="match status" value="1"/>
</dbReference>
<dbReference type="GeneID" id="5855692"/>
<dbReference type="RefSeq" id="XP_001731385.1">
    <property type="nucleotide sequence ID" value="XM_001731333.1"/>
</dbReference>
<evidence type="ECO:0000256" key="3">
    <source>
        <dbReference type="ARBA" id="ARBA00022723"/>
    </source>
</evidence>
<dbReference type="GO" id="GO:0019363">
    <property type="term" value="P:pyridine nucleotide biosynthetic process"/>
    <property type="evidence" value="ECO:0007669"/>
    <property type="project" value="UniProtKB-KW"/>
</dbReference>
<dbReference type="InterPro" id="IPR052347">
    <property type="entry name" value="Isochorismatase_Nicotinamidase"/>
</dbReference>
<organism evidence="10 11">
    <name type="scientific">Malassezia globosa (strain ATCC MYA-4612 / CBS 7966)</name>
    <name type="common">Dandruff-associated fungus</name>
    <dbReference type="NCBI Taxonomy" id="425265"/>
    <lineage>
        <taxon>Eukaryota</taxon>
        <taxon>Fungi</taxon>
        <taxon>Dikarya</taxon>
        <taxon>Basidiomycota</taxon>
        <taxon>Ustilaginomycotina</taxon>
        <taxon>Malasseziomycetes</taxon>
        <taxon>Malasseziales</taxon>
        <taxon>Malasseziaceae</taxon>
        <taxon>Malassezia</taxon>
    </lineage>
</organism>
<dbReference type="PANTHER" id="PTHR11080">
    <property type="entry name" value="PYRAZINAMIDASE/NICOTINAMIDASE"/>
    <property type="match status" value="1"/>
</dbReference>
<dbReference type="KEGG" id="mgl:MGL_1568"/>
<comment type="pathway">
    <text evidence="5">Cofactor biosynthesis; nicotinate biosynthesis; nicotinate from nicotinamide: step 1/1.</text>
</comment>
<feature type="region of interest" description="Disordered" evidence="8">
    <location>
        <begin position="1"/>
        <end position="23"/>
    </location>
</feature>
<evidence type="ECO:0000259" key="9">
    <source>
        <dbReference type="Pfam" id="PF00857"/>
    </source>
</evidence>
<dbReference type="GO" id="GO:0008936">
    <property type="term" value="F:nicotinamidase activity"/>
    <property type="evidence" value="ECO:0007669"/>
    <property type="project" value="UniProtKB-EC"/>
</dbReference>
<dbReference type="AlphaFoldDB" id="A8PY11"/>
<dbReference type="VEuPathDB" id="FungiDB:MGL_1568"/>
<comment type="similarity">
    <text evidence="1">Belongs to the isochorismatase family.</text>
</comment>
<evidence type="ECO:0000313" key="10">
    <source>
        <dbReference type="EMBL" id="EDP44171.1"/>
    </source>
</evidence>
<keyword evidence="4" id="KW-0378">Hydrolase</keyword>
<sequence length="177" mass="19569">MHPSDHVSFASVHGREPFQTHRVPHPYDPSTSIDQMMWPDHCVAGTRGSQMHARIQAALDARCTSGVPVHYVHKGTDKRIDSYSGFACANYVQFTELASILHRAREPISTVVVCGLATDYCVCHTAVDAAKFGFRTLVLEDCVRGVDASSTAHAYKVMQQYQVAVVPVCTSWKLYIS</sequence>
<dbReference type="Gene3D" id="3.40.50.850">
    <property type="entry name" value="Isochorismatase-like"/>
    <property type="match status" value="1"/>
</dbReference>
<name>A8PY11_MALGO</name>
<dbReference type="SUPFAM" id="SSF52499">
    <property type="entry name" value="Isochorismatase-like hydrolases"/>
    <property type="match status" value="1"/>
</dbReference>
<proteinExistence type="inferred from homology"/>
<evidence type="ECO:0000256" key="7">
    <source>
        <dbReference type="ARBA" id="ARBA00043224"/>
    </source>
</evidence>
<dbReference type="OMA" id="SGFACAN"/>
<accession>A8PY11</accession>
<dbReference type="EC" id="3.5.1.19" evidence="6"/>
<dbReference type="InterPro" id="IPR036380">
    <property type="entry name" value="Isochorismatase-like_sf"/>
</dbReference>
<dbReference type="GO" id="GO:0046872">
    <property type="term" value="F:metal ion binding"/>
    <property type="evidence" value="ECO:0007669"/>
    <property type="project" value="UniProtKB-KW"/>
</dbReference>
<evidence type="ECO:0000256" key="8">
    <source>
        <dbReference type="SAM" id="MobiDB-lite"/>
    </source>
</evidence>
<keyword evidence="3" id="KW-0479">Metal-binding</keyword>
<comment type="caution">
    <text evidence="10">The sequence shown here is derived from an EMBL/GenBank/DDBJ whole genome shotgun (WGS) entry which is preliminary data.</text>
</comment>
<dbReference type="InParanoid" id="A8PY11"/>
<evidence type="ECO:0000256" key="1">
    <source>
        <dbReference type="ARBA" id="ARBA00006336"/>
    </source>
</evidence>
<evidence type="ECO:0000313" key="11">
    <source>
        <dbReference type="Proteomes" id="UP000008837"/>
    </source>
</evidence>
<dbReference type="FunCoup" id="A8PY11">
    <property type="interactions" value="42"/>
</dbReference>
<keyword evidence="2" id="KW-0662">Pyridine nucleotide biosynthesis</keyword>
<dbReference type="STRING" id="425265.A8PY11"/>
<feature type="domain" description="Isochorismatase-like" evidence="9">
    <location>
        <begin position="93"/>
        <end position="166"/>
    </location>
</feature>
<dbReference type="EMBL" id="AAYY01000004">
    <property type="protein sequence ID" value="EDP44171.1"/>
    <property type="molecule type" value="Genomic_DNA"/>
</dbReference>
<dbReference type="Pfam" id="PF00857">
    <property type="entry name" value="Isochorismatase"/>
    <property type="match status" value="1"/>
</dbReference>
<protein>
    <recommendedName>
        <fullName evidence="6">nicotinamidase</fullName>
        <ecNumber evidence="6">3.5.1.19</ecNumber>
    </recommendedName>
    <alternativeName>
        <fullName evidence="7">Nicotinamide deamidase</fullName>
    </alternativeName>
</protein>
<dbReference type="OrthoDB" id="1739143at2759"/>
<reference evidence="10 11" key="1">
    <citation type="journal article" date="2007" name="Proc. Natl. Acad. Sci. U.S.A.">
        <title>Dandruff-associated Malassezia genomes reveal convergent and divergent virulence traits shared with plant and human fungal pathogens.</title>
        <authorList>
            <person name="Xu J."/>
            <person name="Saunders C.W."/>
            <person name="Hu P."/>
            <person name="Grant R.A."/>
            <person name="Boekhout T."/>
            <person name="Kuramae E.E."/>
            <person name="Kronstad J.W."/>
            <person name="Deangelis Y.M."/>
            <person name="Reeder N.L."/>
            <person name="Johnstone K.R."/>
            <person name="Leland M."/>
            <person name="Fieno A.M."/>
            <person name="Begley W.M."/>
            <person name="Sun Y."/>
            <person name="Lacey M.P."/>
            <person name="Chaudhary T."/>
            <person name="Keough T."/>
            <person name="Chu L."/>
            <person name="Sears R."/>
            <person name="Yuan B."/>
            <person name="Dawson T.L.Jr."/>
        </authorList>
    </citation>
    <scope>NUCLEOTIDE SEQUENCE [LARGE SCALE GENOMIC DNA]</scope>
    <source>
        <strain evidence="11">ATCC MYA-4612 / CBS 7966</strain>
    </source>
</reference>
<evidence type="ECO:0000256" key="5">
    <source>
        <dbReference type="ARBA" id="ARBA00037900"/>
    </source>
</evidence>
<keyword evidence="11" id="KW-1185">Reference proteome</keyword>
<dbReference type="InterPro" id="IPR000868">
    <property type="entry name" value="Isochorismatase-like_dom"/>
</dbReference>
<evidence type="ECO:0000256" key="6">
    <source>
        <dbReference type="ARBA" id="ARBA00039017"/>
    </source>
</evidence>
<gene>
    <name evidence="10" type="ORF">MGL_1568</name>
</gene>